<feature type="coiled-coil region" evidence="1">
    <location>
        <begin position="33"/>
        <end position="87"/>
    </location>
</feature>
<gene>
    <name evidence="2" type="ORF">I8751_23155</name>
</gene>
<keyword evidence="1" id="KW-0175">Coiled coil</keyword>
<protein>
    <recommendedName>
        <fullName evidence="4">ATPase involved in DNA repair</fullName>
    </recommendedName>
</protein>
<comment type="caution">
    <text evidence="2">The sequence shown here is derived from an EMBL/GenBank/DDBJ whole genome shotgun (WGS) entry which is preliminary data.</text>
</comment>
<dbReference type="AlphaFoldDB" id="A0A8J7HHF1"/>
<reference evidence="2 3" key="1">
    <citation type="journal article" date="2021" name="Int. J. Syst. Evol. Microbiol.">
        <title>Amazonocrinis nigriterrae gen. nov., sp. nov., Atlanticothrix silvestris gen. nov., sp. nov. and Dendronalium phyllosphericum gen. nov., sp. nov., nostocacean cyanobacteria from Brazilian environments.</title>
        <authorList>
            <person name="Alvarenga D.O."/>
            <person name="Andreote A.P.D."/>
            <person name="Branco L.H.Z."/>
            <person name="Delbaje E."/>
            <person name="Cruz R.B."/>
            <person name="Varani A.M."/>
            <person name="Fiore M.F."/>
        </authorList>
    </citation>
    <scope>NUCLEOTIDE SEQUENCE [LARGE SCALE GENOMIC DNA]</scope>
    <source>
        <strain evidence="2 3">CENA357</strain>
    </source>
</reference>
<dbReference type="EMBL" id="JAECZB010000092">
    <property type="protein sequence ID" value="MBH8555194.1"/>
    <property type="molecule type" value="Genomic_DNA"/>
</dbReference>
<evidence type="ECO:0000256" key="1">
    <source>
        <dbReference type="SAM" id="Coils"/>
    </source>
</evidence>
<keyword evidence="3" id="KW-1185">Reference proteome</keyword>
<evidence type="ECO:0000313" key="3">
    <source>
        <dbReference type="Proteomes" id="UP000599391"/>
    </source>
</evidence>
<organism evidence="2 3">
    <name type="scientific">Atlanticothrix silvestris CENA357</name>
    <dbReference type="NCBI Taxonomy" id="1725252"/>
    <lineage>
        <taxon>Bacteria</taxon>
        <taxon>Bacillati</taxon>
        <taxon>Cyanobacteriota</taxon>
        <taxon>Cyanophyceae</taxon>
        <taxon>Nostocales</taxon>
        <taxon>Nodulariaceae</taxon>
        <taxon>Atlanticothrix</taxon>
        <taxon>Atlanticothrix silvestris</taxon>
    </lineage>
</organism>
<dbReference type="RefSeq" id="WP_214441413.1">
    <property type="nucleotide sequence ID" value="NZ_JAECZB010000092.1"/>
</dbReference>
<name>A0A8J7HHF1_9CYAN</name>
<proteinExistence type="predicted"/>
<dbReference type="Proteomes" id="UP000599391">
    <property type="component" value="Unassembled WGS sequence"/>
</dbReference>
<accession>A0A8J7HHF1</accession>
<evidence type="ECO:0000313" key="2">
    <source>
        <dbReference type="EMBL" id="MBH8555194.1"/>
    </source>
</evidence>
<evidence type="ECO:0008006" key="4">
    <source>
        <dbReference type="Google" id="ProtNLM"/>
    </source>
</evidence>
<sequence length="131" mass="14469">MPRAKRTSRVLAKAQLRASGLKAIDPNIDFGDNNSLQNMIQQIEQLNAKLDTHNTALAVIDASRTDIEQLEKNLSALSEKMLLAVAVKYGKDSREYEMAGGVRKSDRIRRSTLSRLKAVAEETAKENAKSA</sequence>